<name>A0A8J3QIG5_9ACTN</name>
<comment type="caution">
    <text evidence="3">The sequence shown here is derived from an EMBL/GenBank/DDBJ whole genome shotgun (WGS) entry which is preliminary data.</text>
</comment>
<reference evidence="3" key="1">
    <citation type="submission" date="2021-01" db="EMBL/GenBank/DDBJ databases">
        <title>Whole genome shotgun sequence of Rhizocola hellebori NBRC 109834.</title>
        <authorList>
            <person name="Komaki H."/>
            <person name="Tamura T."/>
        </authorList>
    </citation>
    <scope>NUCLEOTIDE SEQUENCE</scope>
    <source>
        <strain evidence="3">NBRC 109834</strain>
    </source>
</reference>
<dbReference type="EMBL" id="BONY01000078">
    <property type="protein sequence ID" value="GIH09831.1"/>
    <property type="molecule type" value="Genomic_DNA"/>
</dbReference>
<organism evidence="3 4">
    <name type="scientific">Rhizocola hellebori</name>
    <dbReference type="NCBI Taxonomy" id="1392758"/>
    <lineage>
        <taxon>Bacteria</taxon>
        <taxon>Bacillati</taxon>
        <taxon>Actinomycetota</taxon>
        <taxon>Actinomycetes</taxon>
        <taxon>Micromonosporales</taxon>
        <taxon>Micromonosporaceae</taxon>
        <taxon>Rhizocola</taxon>
    </lineage>
</organism>
<dbReference type="Gene3D" id="3.20.20.380">
    <property type="entry name" value="Copper homeostasis (CutC) domain"/>
    <property type="match status" value="1"/>
</dbReference>
<comment type="similarity">
    <text evidence="1">Belongs to the CutC family.</text>
</comment>
<protein>
    <recommendedName>
        <fullName evidence="2">Copper homeostasis protein cutC homolog</fullName>
    </recommendedName>
</protein>
<dbReference type="Pfam" id="PF03932">
    <property type="entry name" value="CutC"/>
    <property type="match status" value="1"/>
</dbReference>
<gene>
    <name evidence="3" type="ORF">Rhe02_78980</name>
</gene>
<sequence>MTRGTVLPFPFHAMIAVVPVPLLEVIALDAVDARHAEQGGADRLELVADMASWGLTPSVETFAAVRAATTLPIRVMIRQHEGFAAGDLTELQHTARALRDADATEFVLGFLDESSEVDLDAVKTVLESIGAAPWTFHRAIDFAADRPAAWRAIQDLPGLDHVLTSGGPAGFDGLPTEARALPPTAPRILAGGGLREPHLPPLLAAGVTAFHCGTAVRPNGSWTSPIDPALVHHWRTLLDAP</sequence>
<dbReference type="GO" id="GO:0005507">
    <property type="term" value="F:copper ion binding"/>
    <property type="evidence" value="ECO:0007669"/>
    <property type="project" value="TreeGrafter"/>
</dbReference>
<dbReference type="InterPro" id="IPR036822">
    <property type="entry name" value="CutC-like_dom_sf"/>
</dbReference>
<evidence type="ECO:0000313" key="3">
    <source>
        <dbReference type="EMBL" id="GIH09831.1"/>
    </source>
</evidence>
<dbReference type="PANTHER" id="PTHR12598">
    <property type="entry name" value="COPPER HOMEOSTASIS PROTEIN CUTC"/>
    <property type="match status" value="1"/>
</dbReference>
<keyword evidence="4" id="KW-1185">Reference proteome</keyword>
<dbReference type="InterPro" id="IPR005627">
    <property type="entry name" value="CutC-like"/>
</dbReference>
<dbReference type="SUPFAM" id="SSF110395">
    <property type="entry name" value="CutC-like"/>
    <property type="match status" value="1"/>
</dbReference>
<evidence type="ECO:0000256" key="1">
    <source>
        <dbReference type="ARBA" id="ARBA00007768"/>
    </source>
</evidence>
<dbReference type="AlphaFoldDB" id="A0A8J3QIG5"/>
<evidence type="ECO:0000256" key="2">
    <source>
        <dbReference type="ARBA" id="ARBA00019014"/>
    </source>
</evidence>
<dbReference type="PANTHER" id="PTHR12598:SF0">
    <property type="entry name" value="COPPER HOMEOSTASIS PROTEIN CUTC HOMOLOG"/>
    <property type="match status" value="1"/>
</dbReference>
<proteinExistence type="inferred from homology"/>
<evidence type="ECO:0000313" key="4">
    <source>
        <dbReference type="Proteomes" id="UP000612899"/>
    </source>
</evidence>
<accession>A0A8J3QIG5</accession>
<dbReference type="Proteomes" id="UP000612899">
    <property type="component" value="Unassembled WGS sequence"/>
</dbReference>